<dbReference type="RefSeq" id="WP_024893954.1">
    <property type="nucleotide sequence ID" value="NZ_LWRZ01000026.1"/>
</dbReference>
<evidence type="ECO:0000313" key="1">
    <source>
        <dbReference type="EMBL" id="OCX76115.1"/>
    </source>
</evidence>
<dbReference type="Proteomes" id="UP000094893">
    <property type="component" value="Unassembled WGS sequence"/>
</dbReference>
<dbReference type="AlphaFoldDB" id="A0A1C2IJI5"/>
<name>A0A1C2IJI5_ACITH</name>
<dbReference type="EMBL" id="LWSA01000030">
    <property type="protein sequence ID" value="OCX76115.1"/>
    <property type="molecule type" value="Genomic_DNA"/>
</dbReference>
<comment type="caution">
    <text evidence="1">The sequence shown here is derived from an EMBL/GenBank/DDBJ whole genome shotgun (WGS) entry which is preliminary data.</text>
</comment>
<sequence length="951" mass="108564">MNSLSANERDFLNLMNKSTEYARRGFQLILEKRKHNFDDLFDALAESGFFNPEHNPAPERVDDEGHFRIPYWDALDYLVAVAKKSGEHNNPILGEKVMIVVRDVSQTRDEDGSLRDNYYTYHRFATILGLVPLSVVSEEDLDLIPNWLQGRFERGLVGHELGQGVFPRMLSDGQPENWRKAYRILYHCTAVRWIDTPGLSGSRKEPVTLIEDHWLKDMIGARATALGEKIGRDACDLFVDRLREIFDPERRGVPSWVLRPAIEENSQNRAWRAAENRFVEWLRDTLLGWLDHDQADARAFVQKMLCASSEIVRRIGVYMVNQGWDRLRDLCPSVLAPTFFDFEYLHETYGLLREHFRDFADYKEQTILVIRQLLPVSGCDDAERYLRTRQRDWLSAVNGQGYEPADSWYSELNSDASLGPGSAHPDFNSYHELVMGPGPTPYQADELVAFANAGNIVEKLNGFRQPDTWRGPTIQALIHALESAVGNRPDVFLPLLPKFLSSDRPYQYGIISGFKLLWDASTVAQGIDWDLAWEHLIGFFESVIAAPEFWRETVPEDQGPMYLLTPNKDWIPTVIADFLGAGTRNDTKAYPASLLPRGWALIKTLLGHATPVDTVADDPMTQALNTAKGRVIDALYNHALRVCRVRDGEIDSHGEAWGEMQPIFDAELAKCKNGNYEFSTFTGSFATNLEYLAPDWLCAHITEIFPEKYRNNFLCSLEGLAYTQMTPWMYAQLKDNEVLTVALHAELKVRHARENILHWIALAYLWGNETLDSPQFAYLFESKQIQDLMEICRFFWSVRGQALTKEQTDRILTFWDRCVDSTHGGGEPVSELLSSLGLLSCYLGDIGEMEKKLLLVVAPFVHVDYNVDFFVEELDRLADGNPGEVSTVLRELLKTYEPIIDFQDHLKSIIRKLTQASLFNDARDFTNKLRHLPGMEDLWCEIGVAANRLNG</sequence>
<reference evidence="1 2" key="1">
    <citation type="journal article" date="2016" name="Int. J. Mol. Sci.">
        <title>Comparative genomics of the extreme acidophile Acidithiobacillus thiooxidans reveals intraspecific divergence and niche adaptation.</title>
        <authorList>
            <person name="Zhang X."/>
            <person name="Feng X."/>
            <person name="Tao J."/>
            <person name="Ma L."/>
            <person name="Xiao Y."/>
            <person name="Liang Y."/>
            <person name="Liu X."/>
            <person name="Yin H."/>
        </authorList>
    </citation>
    <scope>NUCLEOTIDE SEQUENCE [LARGE SCALE GENOMIC DNA]</scope>
    <source>
        <strain evidence="1 2">A02</strain>
    </source>
</reference>
<proteinExistence type="predicted"/>
<gene>
    <name evidence="1" type="ORF">A6P07_03180</name>
</gene>
<evidence type="ECO:0000313" key="2">
    <source>
        <dbReference type="Proteomes" id="UP000094893"/>
    </source>
</evidence>
<accession>A0A1C2IJI5</accession>
<organism evidence="1 2">
    <name type="scientific">Acidithiobacillus thiooxidans</name>
    <name type="common">Thiobacillus thiooxidans</name>
    <dbReference type="NCBI Taxonomy" id="930"/>
    <lineage>
        <taxon>Bacteria</taxon>
        <taxon>Pseudomonadati</taxon>
        <taxon>Pseudomonadota</taxon>
        <taxon>Acidithiobacillia</taxon>
        <taxon>Acidithiobacillales</taxon>
        <taxon>Acidithiobacillaceae</taxon>
        <taxon>Acidithiobacillus</taxon>
    </lineage>
</organism>
<protein>
    <submittedName>
        <fullName evidence="1">Uncharacterized protein</fullName>
    </submittedName>
</protein>